<dbReference type="PROSITE" id="PS51186">
    <property type="entry name" value="GNAT"/>
    <property type="match status" value="1"/>
</dbReference>
<protein>
    <recommendedName>
        <fullName evidence="1">N-acetyltransferase domain-containing protein</fullName>
    </recommendedName>
</protein>
<dbReference type="GO" id="GO:0016747">
    <property type="term" value="F:acyltransferase activity, transferring groups other than amino-acyl groups"/>
    <property type="evidence" value="ECO:0007669"/>
    <property type="project" value="InterPro"/>
</dbReference>
<dbReference type="Gene3D" id="3.40.630.30">
    <property type="match status" value="1"/>
</dbReference>
<dbReference type="CDD" id="cd04301">
    <property type="entry name" value="NAT_SF"/>
    <property type="match status" value="1"/>
</dbReference>
<proteinExistence type="predicted"/>
<reference evidence="2 3" key="1">
    <citation type="journal article" date="2016" name="Nat. Commun.">
        <title>Thousands of microbial genomes shed light on interconnected biogeochemical processes in an aquifer system.</title>
        <authorList>
            <person name="Anantharaman K."/>
            <person name="Brown C.T."/>
            <person name="Hug L.A."/>
            <person name="Sharon I."/>
            <person name="Castelle C.J."/>
            <person name="Probst A.J."/>
            <person name="Thomas B.C."/>
            <person name="Singh A."/>
            <person name="Wilkins M.J."/>
            <person name="Karaoz U."/>
            <person name="Brodie E.L."/>
            <person name="Williams K.H."/>
            <person name="Hubbard S.S."/>
            <person name="Banfield J.F."/>
        </authorList>
    </citation>
    <scope>NUCLEOTIDE SEQUENCE [LARGE SCALE GENOMIC DNA]</scope>
</reference>
<comment type="caution">
    <text evidence="2">The sequence shown here is derived from an EMBL/GenBank/DDBJ whole genome shotgun (WGS) entry which is preliminary data.</text>
</comment>
<sequence>MEITIKAISLEDLEAFFEFFQKTVTVEFPEYSADDKEFILNQGWSKSVYGDWIKNNLRLILGAWQGDKIVGVLDAGLPMGGVCFCNWLMVDRLMQRKGIGTKLLLKLEEMMKEKGAHMIYLYSSEKNNPYYEKIDYELIGNMKKSWFGQDHHLFTKQI</sequence>
<evidence type="ECO:0000259" key="1">
    <source>
        <dbReference type="PROSITE" id="PS51186"/>
    </source>
</evidence>
<feature type="domain" description="N-acetyltransferase" evidence="1">
    <location>
        <begin position="3"/>
        <end position="158"/>
    </location>
</feature>
<accession>A0A1F7I9B0</accession>
<evidence type="ECO:0000313" key="3">
    <source>
        <dbReference type="Proteomes" id="UP000179024"/>
    </source>
</evidence>
<dbReference type="EMBL" id="MGAE01000009">
    <property type="protein sequence ID" value="OGK39950.1"/>
    <property type="molecule type" value="Genomic_DNA"/>
</dbReference>
<organism evidence="2 3">
    <name type="scientific">Candidatus Roizmanbacteria bacterium RIFCSPHIGHO2_12_FULL_44_10</name>
    <dbReference type="NCBI Taxonomy" id="1802054"/>
    <lineage>
        <taxon>Bacteria</taxon>
        <taxon>Candidatus Roizmaniibacteriota</taxon>
    </lineage>
</organism>
<dbReference type="InterPro" id="IPR000182">
    <property type="entry name" value="GNAT_dom"/>
</dbReference>
<dbReference type="SUPFAM" id="SSF55729">
    <property type="entry name" value="Acyl-CoA N-acyltransferases (Nat)"/>
    <property type="match status" value="1"/>
</dbReference>
<name>A0A1F7I9B0_9BACT</name>
<dbReference type="Pfam" id="PF00583">
    <property type="entry name" value="Acetyltransf_1"/>
    <property type="match status" value="1"/>
</dbReference>
<dbReference type="InterPro" id="IPR016181">
    <property type="entry name" value="Acyl_CoA_acyltransferase"/>
</dbReference>
<evidence type="ECO:0000313" key="2">
    <source>
        <dbReference type="EMBL" id="OGK39950.1"/>
    </source>
</evidence>
<dbReference type="Proteomes" id="UP000179024">
    <property type="component" value="Unassembled WGS sequence"/>
</dbReference>
<dbReference type="AlphaFoldDB" id="A0A1F7I9B0"/>
<gene>
    <name evidence="2" type="ORF">A3F34_01310</name>
</gene>